<evidence type="ECO:0000313" key="3">
    <source>
        <dbReference type="Proteomes" id="UP000292402"/>
    </source>
</evidence>
<keyword evidence="1" id="KW-0472">Membrane</keyword>
<comment type="caution">
    <text evidence="2">The sequence shown here is derived from an EMBL/GenBank/DDBJ whole genome shotgun (WGS) entry which is preliminary data.</text>
</comment>
<name>A0A4Q4MK92_9PLEO</name>
<feature type="transmembrane region" description="Helical" evidence="1">
    <location>
        <begin position="55"/>
        <end position="72"/>
    </location>
</feature>
<sequence>MKPYTRSAQPQRFNTMFDTPIESTPILLPPTPTVPIINRLPQHMLSKVARSSMRPVLLAGILAVGAGMTVIAESDVLAMSNTPKGVAWFEKNKDRLTFTKLSRKMILERENGKWGARVERDEKK</sequence>
<dbReference type="Proteomes" id="UP000292402">
    <property type="component" value="Unassembled WGS sequence"/>
</dbReference>
<keyword evidence="1" id="KW-0812">Transmembrane</keyword>
<keyword evidence="1" id="KW-1133">Transmembrane helix</keyword>
<protein>
    <submittedName>
        <fullName evidence="2">Uncharacterized protein</fullName>
    </submittedName>
</protein>
<organism evidence="2 3">
    <name type="scientific">Alternaria tenuissima</name>
    <dbReference type="NCBI Taxonomy" id="119927"/>
    <lineage>
        <taxon>Eukaryota</taxon>
        <taxon>Fungi</taxon>
        <taxon>Dikarya</taxon>
        <taxon>Ascomycota</taxon>
        <taxon>Pezizomycotina</taxon>
        <taxon>Dothideomycetes</taxon>
        <taxon>Pleosporomycetidae</taxon>
        <taxon>Pleosporales</taxon>
        <taxon>Pleosporineae</taxon>
        <taxon>Pleosporaceae</taxon>
        <taxon>Alternaria</taxon>
        <taxon>Alternaria sect. Alternaria</taxon>
        <taxon>Alternaria alternata complex</taxon>
    </lineage>
</organism>
<evidence type="ECO:0000313" key="2">
    <source>
        <dbReference type="EMBL" id="RYN51683.1"/>
    </source>
</evidence>
<dbReference type="EMBL" id="PDXA01000015">
    <property type="protein sequence ID" value="RYN51683.1"/>
    <property type="molecule type" value="Genomic_DNA"/>
</dbReference>
<dbReference type="AlphaFoldDB" id="A0A4Q4MK92"/>
<proteinExistence type="predicted"/>
<reference evidence="3" key="1">
    <citation type="journal article" date="2019" name="bioRxiv">
        <title>Genomics, evolutionary history and diagnostics of the Alternaria alternata species group including apple and Asian pear pathotypes.</title>
        <authorList>
            <person name="Armitage A.D."/>
            <person name="Cockerton H.M."/>
            <person name="Sreenivasaprasad S."/>
            <person name="Woodhall J.W."/>
            <person name="Lane C.R."/>
            <person name="Harrison R.J."/>
            <person name="Clarkson J.P."/>
        </authorList>
    </citation>
    <scope>NUCLEOTIDE SEQUENCE [LARGE SCALE GENOMIC DNA]</scope>
    <source>
        <strain evidence="3">FERA 1082</strain>
    </source>
</reference>
<gene>
    <name evidence="2" type="ORF">AA0114_g5305</name>
</gene>
<evidence type="ECO:0000256" key="1">
    <source>
        <dbReference type="SAM" id="Phobius"/>
    </source>
</evidence>
<accession>A0A4Q4MK92</accession>